<dbReference type="PANTHER" id="PTHR21266">
    <property type="entry name" value="IRON-SULFUR DOMAIN CONTAINING PROTEIN"/>
    <property type="match status" value="1"/>
</dbReference>
<keyword evidence="2" id="KW-0479">Metal-binding</keyword>
<dbReference type="GO" id="GO:0046872">
    <property type="term" value="F:metal ion binding"/>
    <property type="evidence" value="ECO:0007669"/>
    <property type="project" value="UniProtKB-KW"/>
</dbReference>
<dbReference type="InterPro" id="IPR050584">
    <property type="entry name" value="Cholesterol_7-desaturase"/>
</dbReference>
<evidence type="ECO:0000256" key="3">
    <source>
        <dbReference type="ARBA" id="ARBA00023002"/>
    </source>
</evidence>
<gene>
    <name evidence="7" type="ORF">ENK01_01680</name>
</gene>
<name>A0A7V5NWP6_9PROT</name>
<dbReference type="Gene3D" id="2.102.10.10">
    <property type="entry name" value="Rieske [2Fe-2S] iron-sulphur domain"/>
    <property type="match status" value="1"/>
</dbReference>
<dbReference type="InterPro" id="IPR044043">
    <property type="entry name" value="VanA_C_cat"/>
</dbReference>
<dbReference type="AlphaFoldDB" id="A0A7V5NWP6"/>
<dbReference type="PROSITE" id="PS51296">
    <property type="entry name" value="RIESKE"/>
    <property type="match status" value="1"/>
</dbReference>
<evidence type="ECO:0000256" key="2">
    <source>
        <dbReference type="ARBA" id="ARBA00022723"/>
    </source>
</evidence>
<organism evidence="7">
    <name type="scientific">Hellea balneolensis</name>
    <dbReference type="NCBI Taxonomy" id="287478"/>
    <lineage>
        <taxon>Bacteria</taxon>
        <taxon>Pseudomonadati</taxon>
        <taxon>Pseudomonadota</taxon>
        <taxon>Alphaproteobacteria</taxon>
        <taxon>Maricaulales</taxon>
        <taxon>Robiginitomaculaceae</taxon>
        <taxon>Hellea</taxon>
    </lineage>
</organism>
<dbReference type="InterPro" id="IPR017941">
    <property type="entry name" value="Rieske_2Fe-2S"/>
</dbReference>
<evidence type="ECO:0000259" key="6">
    <source>
        <dbReference type="PROSITE" id="PS51296"/>
    </source>
</evidence>
<sequence>MFINFWYPACFSEELTNKPLKQKMLGLNFALFRDAKGEAKCLSNTCIHRGGSLACQGEAAPGRVFGDNIRCPYHGWEFNGEGKCVKIPSQEGDVPIPERARIDAYPTQEKYGIVFVFLGDLPEEERPPILECPEYDDPEWGVIKQSYMLNTDYMRSVENAIDPAHNEFVHPTHGHSGRDPNYFVPKLNLEDTEWGVGFMTHYDSSGSPTKEFGSLKDDKVTTAGSGTHGVSQFWTYIHPGRRFKMHQYTYDLPIDEFHTRVFLISTRNAGLSEEEQRIMMERNMAVAQQDIDVLNEIEPKRTPPTMKKEFMVRSDSPIVRFRQYVRKFEKKGWRIDVEKFNKIMARGDTVLAIPSPARRKHKGWVLDPVPMKK</sequence>
<feature type="domain" description="Rieske" evidence="6">
    <location>
        <begin position="6"/>
        <end position="116"/>
    </location>
</feature>
<evidence type="ECO:0000256" key="4">
    <source>
        <dbReference type="ARBA" id="ARBA00023004"/>
    </source>
</evidence>
<dbReference type="Pfam" id="PF19112">
    <property type="entry name" value="VanA_C"/>
    <property type="match status" value="1"/>
</dbReference>
<dbReference type="Pfam" id="PF00355">
    <property type="entry name" value="Rieske"/>
    <property type="match status" value="1"/>
</dbReference>
<reference evidence="7" key="1">
    <citation type="journal article" date="2020" name="mSystems">
        <title>Genome- and Community-Level Interaction Insights into Carbon Utilization and Element Cycling Functions of Hydrothermarchaeota in Hydrothermal Sediment.</title>
        <authorList>
            <person name="Zhou Z."/>
            <person name="Liu Y."/>
            <person name="Xu W."/>
            <person name="Pan J."/>
            <person name="Luo Z.H."/>
            <person name="Li M."/>
        </authorList>
    </citation>
    <scope>NUCLEOTIDE SEQUENCE [LARGE SCALE GENOMIC DNA]</scope>
    <source>
        <strain evidence="7">HyVt-538</strain>
    </source>
</reference>
<dbReference type="EMBL" id="DROP01000114">
    <property type="protein sequence ID" value="HHI88639.1"/>
    <property type="molecule type" value="Genomic_DNA"/>
</dbReference>
<evidence type="ECO:0000256" key="5">
    <source>
        <dbReference type="ARBA" id="ARBA00023014"/>
    </source>
</evidence>
<protein>
    <submittedName>
        <fullName evidence="7">Aromatic ring-hydroxylating dioxygenase subunit alpha</fullName>
    </submittedName>
</protein>
<dbReference type="PANTHER" id="PTHR21266:SF60">
    <property type="entry name" value="3-KETOSTEROID-9-ALPHA-MONOOXYGENASE, OXYGENASE COMPONENT"/>
    <property type="match status" value="1"/>
</dbReference>
<keyword evidence="7" id="KW-0223">Dioxygenase</keyword>
<keyword evidence="3" id="KW-0560">Oxidoreductase</keyword>
<dbReference type="Gene3D" id="3.90.380.10">
    <property type="entry name" value="Naphthalene 1,2-dioxygenase Alpha Subunit, Chain A, domain 1"/>
    <property type="match status" value="1"/>
</dbReference>
<dbReference type="GO" id="GO:0051213">
    <property type="term" value="F:dioxygenase activity"/>
    <property type="evidence" value="ECO:0007669"/>
    <property type="project" value="UniProtKB-KW"/>
</dbReference>
<dbReference type="SUPFAM" id="SSF55961">
    <property type="entry name" value="Bet v1-like"/>
    <property type="match status" value="1"/>
</dbReference>
<proteinExistence type="predicted"/>
<dbReference type="GO" id="GO:0051537">
    <property type="term" value="F:2 iron, 2 sulfur cluster binding"/>
    <property type="evidence" value="ECO:0007669"/>
    <property type="project" value="UniProtKB-KW"/>
</dbReference>
<keyword evidence="5" id="KW-0411">Iron-sulfur</keyword>
<dbReference type="SUPFAM" id="SSF50022">
    <property type="entry name" value="ISP domain"/>
    <property type="match status" value="1"/>
</dbReference>
<keyword evidence="1" id="KW-0001">2Fe-2S</keyword>
<dbReference type="InterPro" id="IPR036922">
    <property type="entry name" value="Rieske_2Fe-2S_sf"/>
</dbReference>
<keyword evidence="4" id="KW-0408">Iron</keyword>
<comment type="caution">
    <text evidence="7">The sequence shown here is derived from an EMBL/GenBank/DDBJ whole genome shotgun (WGS) entry which is preliminary data.</text>
</comment>
<accession>A0A7V5NWP6</accession>
<dbReference type="Proteomes" id="UP000885806">
    <property type="component" value="Unassembled WGS sequence"/>
</dbReference>
<evidence type="ECO:0000256" key="1">
    <source>
        <dbReference type="ARBA" id="ARBA00022714"/>
    </source>
</evidence>
<evidence type="ECO:0000313" key="7">
    <source>
        <dbReference type="EMBL" id="HHI88639.1"/>
    </source>
</evidence>